<evidence type="ECO:0000256" key="6">
    <source>
        <dbReference type="ARBA" id="ARBA00023134"/>
    </source>
</evidence>
<dbReference type="SUPFAM" id="SSF52540">
    <property type="entry name" value="P-loop containing nucleoside triphosphate hydrolases"/>
    <property type="match status" value="1"/>
</dbReference>
<evidence type="ECO:0000256" key="3">
    <source>
        <dbReference type="ARBA" id="ARBA00022540"/>
    </source>
</evidence>
<keyword evidence="4 7" id="KW-0547">Nucleotide-binding</keyword>
<evidence type="ECO:0000256" key="4">
    <source>
        <dbReference type="ARBA" id="ARBA00022741"/>
    </source>
</evidence>
<dbReference type="EMBL" id="LAPZ01000014">
    <property type="protein sequence ID" value="OSY87197.1"/>
    <property type="molecule type" value="Genomic_DNA"/>
</dbReference>
<feature type="compositionally biased region" description="Gly residues" evidence="10">
    <location>
        <begin position="292"/>
        <end position="302"/>
    </location>
</feature>
<dbReference type="Gene3D" id="3.40.50.10050">
    <property type="entry name" value="Translation initiation factor IF- 2, domain 3"/>
    <property type="match status" value="1"/>
</dbReference>
<feature type="binding site" evidence="7">
    <location>
        <begin position="571"/>
        <end position="574"/>
    </location>
    <ligand>
        <name>GTP</name>
        <dbReference type="ChEBI" id="CHEBI:37565"/>
    </ligand>
</feature>
<comment type="caution">
    <text evidence="7">Lacks conserved residue(s) required for the propagation of feature annotation.</text>
</comment>
<evidence type="ECO:0000256" key="8">
    <source>
        <dbReference type="RuleBase" id="RU000644"/>
    </source>
</evidence>
<dbReference type="Gene3D" id="3.40.50.300">
    <property type="entry name" value="P-loop containing nucleotide triphosphate hydrolases"/>
    <property type="match status" value="1"/>
</dbReference>
<dbReference type="Gene3D" id="2.40.30.10">
    <property type="entry name" value="Translation factors"/>
    <property type="match status" value="2"/>
</dbReference>
<dbReference type="SUPFAM" id="SSF52156">
    <property type="entry name" value="Initiation factor IF2/eIF5b, domain 3"/>
    <property type="match status" value="1"/>
</dbReference>
<feature type="binding site" evidence="7">
    <location>
        <begin position="470"/>
        <end position="477"/>
    </location>
    <ligand>
        <name>GTP</name>
        <dbReference type="ChEBI" id="CHEBI:37565"/>
    </ligand>
</feature>
<feature type="compositionally biased region" description="Basic and acidic residues" evidence="10">
    <location>
        <begin position="201"/>
        <end position="238"/>
    </location>
</feature>
<dbReference type="CDD" id="cd03702">
    <property type="entry name" value="IF2_mtIF2_II"/>
    <property type="match status" value="1"/>
</dbReference>
<dbReference type="RefSeq" id="WP_086031421.1">
    <property type="nucleotide sequence ID" value="NZ_LAPZ01000014.1"/>
</dbReference>
<dbReference type="NCBIfam" id="TIGR00487">
    <property type="entry name" value="IF-2"/>
    <property type="match status" value="1"/>
</dbReference>
<feature type="domain" description="Tr-type G" evidence="11">
    <location>
        <begin position="461"/>
        <end position="631"/>
    </location>
</feature>
<evidence type="ECO:0000256" key="1">
    <source>
        <dbReference type="ARBA" id="ARBA00007733"/>
    </source>
</evidence>
<accession>A0A1Y2PBM7</accession>
<dbReference type="GO" id="GO:0003924">
    <property type="term" value="F:GTPase activity"/>
    <property type="evidence" value="ECO:0007669"/>
    <property type="project" value="UniProtKB-UniRule"/>
</dbReference>
<keyword evidence="6 7" id="KW-0342">GTP-binding</keyword>
<feature type="compositionally biased region" description="Basic and acidic residues" evidence="10">
    <location>
        <begin position="260"/>
        <end position="270"/>
    </location>
</feature>
<dbReference type="PANTHER" id="PTHR43381">
    <property type="entry name" value="TRANSLATION INITIATION FACTOR IF-2-RELATED"/>
    <property type="match status" value="1"/>
</dbReference>
<comment type="similarity">
    <text evidence="1 7 8">Belongs to the TRAFAC class translation factor GTPase superfamily. Classic translation factor GTPase family. IF-2 subfamily.</text>
</comment>
<comment type="function">
    <text evidence="7 8">One of the essential components for the initiation of protein synthesis. Protects formylmethionyl-tRNA from spontaneous hydrolysis and promotes its binding to the 30S ribosomal subunits. Also involved in the hydrolysis of GTP during the formation of the 70S ribosomal complex.</text>
</comment>
<dbReference type="FunCoup" id="A0A1Y2PBM7">
    <property type="interactions" value="468"/>
</dbReference>
<dbReference type="InterPro" id="IPR027417">
    <property type="entry name" value="P-loop_NTPase"/>
</dbReference>
<keyword evidence="3 7" id="KW-0396">Initiation factor</keyword>
<keyword evidence="13" id="KW-1185">Reference proteome</keyword>
<organism evidence="12 13">
    <name type="scientific">Tenacibaculum holothuriorum</name>
    <dbReference type="NCBI Taxonomy" id="1635173"/>
    <lineage>
        <taxon>Bacteria</taxon>
        <taxon>Pseudomonadati</taxon>
        <taxon>Bacteroidota</taxon>
        <taxon>Flavobacteriia</taxon>
        <taxon>Flavobacteriales</taxon>
        <taxon>Flavobacteriaceae</taxon>
        <taxon>Tenacibaculum</taxon>
    </lineage>
</organism>
<feature type="coiled-coil region" evidence="9">
    <location>
        <begin position="65"/>
        <end position="111"/>
    </location>
</feature>
<dbReference type="InterPro" id="IPR000795">
    <property type="entry name" value="T_Tr_GTP-bd_dom"/>
</dbReference>
<dbReference type="FunFam" id="2.40.30.10:FF:000007">
    <property type="entry name" value="Translation initiation factor IF-2"/>
    <property type="match status" value="1"/>
</dbReference>
<evidence type="ECO:0000256" key="2">
    <source>
        <dbReference type="ARBA" id="ARBA00020675"/>
    </source>
</evidence>
<feature type="binding site" evidence="7">
    <location>
        <begin position="517"/>
        <end position="521"/>
    </location>
    <ligand>
        <name>GTP</name>
        <dbReference type="ChEBI" id="CHEBI:37565"/>
    </ligand>
</feature>
<dbReference type="FunFam" id="3.40.50.10050:FF:000001">
    <property type="entry name" value="Translation initiation factor IF-2"/>
    <property type="match status" value="1"/>
</dbReference>
<feature type="compositionally biased region" description="Basic and acidic residues" evidence="10">
    <location>
        <begin position="326"/>
        <end position="348"/>
    </location>
</feature>
<evidence type="ECO:0000313" key="13">
    <source>
        <dbReference type="Proteomes" id="UP000194221"/>
    </source>
</evidence>
<evidence type="ECO:0000256" key="5">
    <source>
        <dbReference type="ARBA" id="ARBA00022917"/>
    </source>
</evidence>
<gene>
    <name evidence="7" type="primary">infB</name>
    <name evidence="12" type="ORF">WH52_13115</name>
</gene>
<dbReference type="AlphaFoldDB" id="A0A1Y2PBM7"/>
<dbReference type="Pfam" id="PF00009">
    <property type="entry name" value="GTP_EFTU"/>
    <property type="match status" value="1"/>
</dbReference>
<dbReference type="InterPro" id="IPR036925">
    <property type="entry name" value="TIF_IF2_dom3_sf"/>
</dbReference>
<evidence type="ECO:0000259" key="11">
    <source>
        <dbReference type="PROSITE" id="PS51722"/>
    </source>
</evidence>
<dbReference type="SUPFAM" id="SSF50447">
    <property type="entry name" value="Translation proteins"/>
    <property type="match status" value="2"/>
</dbReference>
<dbReference type="FunFam" id="2.40.30.10:FF:000008">
    <property type="entry name" value="Translation initiation factor IF-2"/>
    <property type="match status" value="1"/>
</dbReference>
<feature type="compositionally biased region" description="Basic residues" evidence="10">
    <location>
        <begin position="349"/>
        <end position="361"/>
    </location>
</feature>
<dbReference type="Pfam" id="PF04760">
    <property type="entry name" value="IF2_N"/>
    <property type="match status" value="1"/>
</dbReference>
<dbReference type="Pfam" id="PF11987">
    <property type="entry name" value="IF-2"/>
    <property type="match status" value="1"/>
</dbReference>
<feature type="region of interest" description="Disordered" evidence="10">
    <location>
        <begin position="121"/>
        <end position="375"/>
    </location>
</feature>
<reference evidence="12 13" key="1">
    <citation type="submission" date="2015-03" db="EMBL/GenBank/DDBJ databases">
        <title>Genome sequence of Tenacibaculum sp. S2-2, isolated from intestinal microbiota of sea cucumber, Apostichopus japonicas.</title>
        <authorList>
            <person name="Shao Z."/>
            <person name="Wang L."/>
            <person name="Li X."/>
        </authorList>
    </citation>
    <scope>NUCLEOTIDE SEQUENCE [LARGE SCALE GENOMIC DNA]</scope>
    <source>
        <strain evidence="12 13">S2-2</strain>
    </source>
</reference>
<dbReference type="InterPro" id="IPR015760">
    <property type="entry name" value="TIF_IF2"/>
</dbReference>
<name>A0A1Y2PBM7_9FLAO</name>
<dbReference type="CDD" id="cd01887">
    <property type="entry name" value="IF2_eIF5B"/>
    <property type="match status" value="1"/>
</dbReference>
<dbReference type="InterPro" id="IPR023115">
    <property type="entry name" value="TIF_IF2_dom3"/>
</dbReference>
<dbReference type="HAMAP" id="MF_00100_B">
    <property type="entry name" value="IF_2_B"/>
    <property type="match status" value="1"/>
</dbReference>
<dbReference type="InterPro" id="IPR005225">
    <property type="entry name" value="Small_GTP-bd"/>
</dbReference>
<dbReference type="PROSITE" id="PS01176">
    <property type="entry name" value="IF2"/>
    <property type="match status" value="1"/>
</dbReference>
<dbReference type="GO" id="GO:0005525">
    <property type="term" value="F:GTP binding"/>
    <property type="evidence" value="ECO:0007669"/>
    <property type="project" value="UniProtKB-KW"/>
</dbReference>
<sequence>MAEGKKLRLNKVLRELNISLDRAVEHLAKNGYEVEARPTTKISDGEYQVLLDGFQTDKSKKVASKEVTEEKRKEKEAIRQQLEAEQEKKRLEEEAKKQEVLKAKAEKLEIKTVGKIDIDSGKAVEEKAPVVEEKKEEAPVKEEKVTEESKKEVKKEEVVKPVEEKPVVEAKKVEEPKKEEAQKPKVVKEVKKQPVKPIDVASKKVEAKKQPEVKKEKAPEVTAENAEKIKTQYKKLDGPKITGQKIDLKQFERPKKKKPDAKTDNKNADAKKKRKRISKPGAGGNSNAQGNQQGGNRGGQNRGGQNQNRGGNRGGQNRGRGRRPVVQKEELTEAEIQKQVRETLEKLQGKSKKGKGAKYRRDKRDAHRQQAEAEMQASQEKVLKVTEFVTVSEIATMMDKPVTEIISACMMLGMMVTMNQRLDAETLQIVAEEFNYKVEFVGAEVEESIEEIEDKPEDLELRAPIVTVMGHVDHGKTSLLDYVRKANVIAGESGGITQHIGAYGVTLDGGQKIAFLDTPGHEAFTAMRARGAQVTDIVIIVIATDDDVMPQTKEAISHAQAAGVPIIFALNKVDKPNANPDNIRTQLSSMNLLVEEWGGSFQSQEISAKTGLGIDDLLEKVLLEAEVLELKANPDKNAVGTVVEAQLDKGRGYVSTILVQAGTLKIGDYLLAGKHSGKVRAMFDERGNKVKEAGPSTPVSILGLDGAPQAGDKFNVFDDEREAKQIAAKRSQLQREQSVRTQKTLTLDEIGRRIALGDFKELNIILKGDVDGSVEALTDSFQKLSTEEIQVNILHKGVGAITESDVLLATASDAIIVGFNVRPQGNARAVADREEVDIRTYSIIYDAINDLKDAMEGMLSPEMKEEVIGNVEIREVYKISKVGNIAGCMVQSGKITRDAKVRIIREGIVVHDGELASLKRFKDDVKEVTKGYDCGLQIKNYNDIKEYDTLEVYTEVAVKKKLK</sequence>
<comment type="caution">
    <text evidence="12">The sequence shown here is derived from an EMBL/GenBank/DDBJ whole genome shotgun (WGS) entry which is preliminary data.</text>
</comment>
<dbReference type="FunFam" id="3.40.50.300:FF:000019">
    <property type="entry name" value="Translation initiation factor IF-2"/>
    <property type="match status" value="1"/>
</dbReference>
<protein>
    <recommendedName>
        <fullName evidence="2 7">Translation initiation factor IF-2</fullName>
    </recommendedName>
</protein>
<evidence type="ECO:0000256" key="9">
    <source>
        <dbReference type="SAM" id="Coils"/>
    </source>
</evidence>
<dbReference type="PANTHER" id="PTHR43381:SF5">
    <property type="entry name" value="TR-TYPE G DOMAIN-CONTAINING PROTEIN"/>
    <property type="match status" value="1"/>
</dbReference>
<comment type="subcellular location">
    <subcellularLocation>
        <location evidence="7">Cytoplasm</location>
    </subcellularLocation>
</comment>
<feature type="compositionally biased region" description="Basic and acidic residues" evidence="10">
    <location>
        <begin position="362"/>
        <end position="371"/>
    </location>
</feature>
<keyword evidence="9" id="KW-0175">Coiled coil</keyword>
<dbReference type="GO" id="GO:0005737">
    <property type="term" value="C:cytoplasm"/>
    <property type="evidence" value="ECO:0007669"/>
    <property type="project" value="UniProtKB-SubCell"/>
</dbReference>
<dbReference type="InterPro" id="IPR009000">
    <property type="entry name" value="Transl_B-barrel_sf"/>
</dbReference>
<dbReference type="PROSITE" id="PS51722">
    <property type="entry name" value="G_TR_2"/>
    <property type="match status" value="1"/>
</dbReference>
<dbReference type="InterPro" id="IPR053905">
    <property type="entry name" value="EF-G-like_DII"/>
</dbReference>
<dbReference type="STRING" id="1635173.WH52_13115"/>
<keyword evidence="5 7" id="KW-0648">Protein biosynthesis</keyword>
<keyword evidence="7" id="KW-0963">Cytoplasm</keyword>
<dbReference type="InterPro" id="IPR044145">
    <property type="entry name" value="IF2_II"/>
</dbReference>
<dbReference type="NCBIfam" id="TIGR00231">
    <property type="entry name" value="small_GTP"/>
    <property type="match status" value="1"/>
</dbReference>
<dbReference type="Pfam" id="PF22042">
    <property type="entry name" value="EF-G_D2"/>
    <property type="match status" value="1"/>
</dbReference>
<dbReference type="CDD" id="cd03692">
    <property type="entry name" value="mtIF2_IVc"/>
    <property type="match status" value="1"/>
</dbReference>
<dbReference type="InterPro" id="IPR006847">
    <property type="entry name" value="IF2_N"/>
</dbReference>
<feature type="compositionally biased region" description="Basic and acidic residues" evidence="10">
    <location>
        <begin position="121"/>
        <end position="192"/>
    </location>
</feature>
<dbReference type="InParanoid" id="A0A1Y2PBM7"/>
<evidence type="ECO:0000256" key="7">
    <source>
        <dbReference type="HAMAP-Rule" id="MF_00100"/>
    </source>
</evidence>
<evidence type="ECO:0000256" key="10">
    <source>
        <dbReference type="SAM" id="MobiDB-lite"/>
    </source>
</evidence>
<dbReference type="OrthoDB" id="9811804at2"/>
<proteinExistence type="inferred from homology"/>
<dbReference type="GO" id="GO:0003743">
    <property type="term" value="F:translation initiation factor activity"/>
    <property type="evidence" value="ECO:0007669"/>
    <property type="project" value="UniProtKB-UniRule"/>
</dbReference>
<dbReference type="InterPro" id="IPR000178">
    <property type="entry name" value="TF_IF2_bacterial-like"/>
</dbReference>
<dbReference type="Proteomes" id="UP000194221">
    <property type="component" value="Unassembled WGS sequence"/>
</dbReference>
<evidence type="ECO:0000313" key="12">
    <source>
        <dbReference type="EMBL" id="OSY87197.1"/>
    </source>
</evidence>